<comment type="caution">
    <text evidence="1">The sequence shown here is derived from an EMBL/GenBank/DDBJ whole genome shotgun (WGS) entry which is preliminary data.</text>
</comment>
<reference evidence="1 2" key="1">
    <citation type="submission" date="2018-11" db="EMBL/GenBank/DDBJ databases">
        <title>Sequencing the genomes of 1000 actinobacteria strains.</title>
        <authorList>
            <person name="Klenk H.-P."/>
        </authorList>
    </citation>
    <scope>NUCLEOTIDE SEQUENCE [LARGE SCALE GENOMIC DNA]</scope>
    <source>
        <strain evidence="1 2">DSM 44781</strain>
    </source>
</reference>
<dbReference type="EMBL" id="RKQG01000002">
    <property type="protein sequence ID" value="RPE28853.1"/>
    <property type="molecule type" value="Genomic_DNA"/>
</dbReference>
<organism evidence="1 2">
    <name type="scientific">Kitasatospora cineracea</name>
    <dbReference type="NCBI Taxonomy" id="88074"/>
    <lineage>
        <taxon>Bacteria</taxon>
        <taxon>Bacillati</taxon>
        <taxon>Actinomycetota</taxon>
        <taxon>Actinomycetes</taxon>
        <taxon>Kitasatosporales</taxon>
        <taxon>Streptomycetaceae</taxon>
        <taxon>Kitasatospora</taxon>
    </lineage>
</organism>
<name>A0A3N4R5N5_9ACTN</name>
<gene>
    <name evidence="1" type="ORF">EDD38_5997</name>
</gene>
<dbReference type="CDD" id="cd00198">
    <property type="entry name" value="vWFA"/>
    <property type="match status" value="1"/>
</dbReference>
<evidence type="ECO:0000313" key="2">
    <source>
        <dbReference type="Proteomes" id="UP000266906"/>
    </source>
</evidence>
<dbReference type="RefSeq" id="WP_208767087.1">
    <property type="nucleotide sequence ID" value="NZ_JBEYIY010000016.1"/>
</dbReference>
<protein>
    <recommendedName>
        <fullName evidence="3">VWA domain-containing protein</fullName>
    </recommendedName>
</protein>
<dbReference type="InterPro" id="IPR036465">
    <property type="entry name" value="vWFA_dom_sf"/>
</dbReference>
<dbReference type="AlphaFoldDB" id="A0A3N4R5N5"/>
<evidence type="ECO:0000313" key="1">
    <source>
        <dbReference type="EMBL" id="RPE28853.1"/>
    </source>
</evidence>
<keyword evidence="2" id="KW-1185">Reference proteome</keyword>
<sequence length="375" mass="40358">MSANAAANVSGNVSANRIHHKVNHVSLVVDKSGSMRRHEAQLVRVVDEFVKGLQEESDRLGHETRISLYAFDHEVHNLVWDMDVKHLPSLKGLYAVDNGATALIEAAVKSVDDLKNIWEGYGEHSFLQVVVTDGEENASGYSATGTMHTRMKAAEGSAALRGWMDRIRGAMADLPEHWTSAILVPNSLAKRTAQEYGFPAGNIAIWDADSSGGVEEAIGTVKTAATSFLRGREKGVRGTRSLFTMGKDLSADDVKANLDALDTAAYALVPVDRQAPIREFVTGAGHPYRTGCSYYELSKREKIQAAKQIAVAEKDPATGLMTGRVFAGPAARGLLGLPAAESTVKPGDNPSYTVFVQSTSVNRKLVPGTQLLVML</sequence>
<evidence type="ECO:0008006" key="3">
    <source>
        <dbReference type="Google" id="ProtNLM"/>
    </source>
</evidence>
<accession>A0A3N4R5N5</accession>
<dbReference type="Gene3D" id="3.40.50.410">
    <property type="entry name" value="von Willebrand factor, type A domain"/>
    <property type="match status" value="1"/>
</dbReference>
<proteinExistence type="predicted"/>
<dbReference type="SUPFAM" id="SSF53300">
    <property type="entry name" value="vWA-like"/>
    <property type="match status" value="1"/>
</dbReference>
<dbReference type="Proteomes" id="UP000266906">
    <property type="component" value="Unassembled WGS sequence"/>
</dbReference>